<dbReference type="HOGENOM" id="CLU_2654500_0_0_1"/>
<dbReference type="KEGG" id="ela:UCREL1_1462"/>
<evidence type="ECO:0000313" key="2">
    <source>
        <dbReference type="EMBL" id="EMR71500.1"/>
    </source>
</evidence>
<dbReference type="AlphaFoldDB" id="M7TXW2"/>
<gene>
    <name evidence="2" type="ORF">UCREL1_1462</name>
</gene>
<feature type="chain" id="PRO_5004086034" evidence="1">
    <location>
        <begin position="20"/>
        <end position="76"/>
    </location>
</feature>
<dbReference type="OMA" id="FYVRRAC"/>
<name>M7TXW2_EUTLA</name>
<feature type="signal peptide" evidence="1">
    <location>
        <begin position="1"/>
        <end position="19"/>
    </location>
</feature>
<proteinExistence type="predicted"/>
<organism evidence="2 3">
    <name type="scientific">Eutypa lata (strain UCR-EL1)</name>
    <name type="common">Grapevine dieback disease fungus</name>
    <name type="synonym">Eutypa armeniacae</name>
    <dbReference type="NCBI Taxonomy" id="1287681"/>
    <lineage>
        <taxon>Eukaryota</taxon>
        <taxon>Fungi</taxon>
        <taxon>Dikarya</taxon>
        <taxon>Ascomycota</taxon>
        <taxon>Pezizomycotina</taxon>
        <taxon>Sordariomycetes</taxon>
        <taxon>Xylariomycetidae</taxon>
        <taxon>Xylariales</taxon>
        <taxon>Diatrypaceae</taxon>
        <taxon>Eutypa</taxon>
    </lineage>
</organism>
<protein>
    <submittedName>
        <fullName evidence="2">Uncharacterized protein</fullName>
    </submittedName>
</protein>
<keyword evidence="3" id="KW-1185">Reference proteome</keyword>
<evidence type="ECO:0000256" key="1">
    <source>
        <dbReference type="SAM" id="SignalP"/>
    </source>
</evidence>
<reference evidence="3" key="1">
    <citation type="journal article" date="2013" name="Genome Announc.">
        <title>Draft genome sequence of the grapevine dieback fungus Eutypa lata UCR-EL1.</title>
        <authorList>
            <person name="Blanco-Ulate B."/>
            <person name="Rolshausen P.E."/>
            <person name="Cantu D."/>
        </authorList>
    </citation>
    <scope>NUCLEOTIDE SEQUENCE [LARGE SCALE GENOMIC DNA]</scope>
    <source>
        <strain evidence="3">UCR-EL1</strain>
    </source>
</reference>
<accession>M7TXW2</accession>
<dbReference type="Proteomes" id="UP000012174">
    <property type="component" value="Unassembled WGS sequence"/>
</dbReference>
<dbReference type="EMBL" id="KB705638">
    <property type="protein sequence ID" value="EMR71500.1"/>
    <property type="molecule type" value="Genomic_DNA"/>
</dbReference>
<evidence type="ECO:0000313" key="3">
    <source>
        <dbReference type="Proteomes" id="UP000012174"/>
    </source>
</evidence>
<sequence>MRFFAFASATFAILGMAAATPFTSPNDTPSPFYVRRACDCPGVRACCQDCIDHSDDWEHCCNVDCMAEFPGCVAAC</sequence>
<keyword evidence="1" id="KW-0732">Signal</keyword>